<proteinExistence type="predicted"/>
<evidence type="ECO:0000313" key="3">
    <source>
        <dbReference type="Proteomes" id="UP000297714"/>
    </source>
</evidence>
<organism evidence="2 3">
    <name type="scientific">Caproiciproducens galactitolivorans</name>
    <dbReference type="NCBI Taxonomy" id="642589"/>
    <lineage>
        <taxon>Bacteria</taxon>
        <taxon>Bacillati</taxon>
        <taxon>Bacillota</taxon>
        <taxon>Clostridia</taxon>
        <taxon>Eubacteriales</taxon>
        <taxon>Acutalibacteraceae</taxon>
        <taxon>Caproiciproducens</taxon>
    </lineage>
</organism>
<dbReference type="EC" id="4.2.1.45" evidence="2"/>
<dbReference type="InterPro" id="IPR036291">
    <property type="entry name" value="NAD(P)-bd_dom_sf"/>
</dbReference>
<keyword evidence="3" id="KW-1185">Reference proteome</keyword>
<dbReference type="AlphaFoldDB" id="A0A4Z0YDW4"/>
<dbReference type="Gene3D" id="3.40.50.720">
    <property type="entry name" value="NAD(P)-binding Rossmann-like Domain"/>
    <property type="match status" value="1"/>
</dbReference>
<dbReference type="GO" id="GO:0047733">
    <property type="term" value="F:CDP-glucose 4,6-dehydratase activity"/>
    <property type="evidence" value="ECO:0007669"/>
    <property type="project" value="UniProtKB-EC"/>
</dbReference>
<evidence type="ECO:0000259" key="1">
    <source>
        <dbReference type="Pfam" id="PF16363"/>
    </source>
</evidence>
<dbReference type="RefSeq" id="WP_135660305.1">
    <property type="nucleotide sequence ID" value="NZ_SRMQ01000009.1"/>
</dbReference>
<dbReference type="Proteomes" id="UP000297714">
    <property type="component" value="Unassembled WGS sequence"/>
</dbReference>
<accession>A0A4Z0YDW4</accession>
<dbReference type="InterPro" id="IPR013445">
    <property type="entry name" value="CDP_4_6_deHydtase"/>
</dbReference>
<gene>
    <name evidence="2" type="primary">rfbG</name>
    <name evidence="2" type="ORF">CAGA_19720</name>
</gene>
<feature type="domain" description="NAD(P)-binding" evidence="1">
    <location>
        <begin position="13"/>
        <end position="322"/>
    </location>
</feature>
<keyword evidence="2" id="KW-0456">Lyase</keyword>
<dbReference type="OrthoDB" id="9779041at2"/>
<comment type="caution">
    <text evidence="2">The sequence shown here is derived from an EMBL/GenBank/DDBJ whole genome shotgun (WGS) entry which is preliminary data.</text>
</comment>
<dbReference type="PANTHER" id="PTHR43000">
    <property type="entry name" value="DTDP-D-GLUCOSE 4,6-DEHYDRATASE-RELATED"/>
    <property type="match status" value="1"/>
</dbReference>
<reference evidence="2 3" key="1">
    <citation type="submission" date="2019-04" db="EMBL/GenBank/DDBJ databases">
        <authorList>
            <person name="Poehlein A."/>
            <person name="Bengelsdorf F.R."/>
            <person name="Duerre P."/>
            <person name="Daniel R."/>
        </authorList>
    </citation>
    <scope>NUCLEOTIDE SEQUENCE [LARGE SCALE GENOMIC DNA]</scope>
    <source>
        <strain evidence="2 3">BS-1</strain>
    </source>
</reference>
<sequence length="352" mass="40070">MIDLEFFYGKKVLVTGHTGFKGSWLCRILLNAGAEVTGYSLPAPTKPNLFSMADLGKNMDSIIGDIRDVEHLKKSFDTARPEIVLHLAAQPIVRESYQTPAYTYETNVMGTVNILECVRQNTCVKSFLNVTTDKVYQNNEWHWGYRENEPLDGFDPYSNSKSCSELVTHSYKNSFFSDGSVAISTARAGNVIGGGDFAKDRIIPDCVRAVQKKETIIVRNPHSTRPYQHVLEPLFAYLMIVQKQYQDGRYADWYNVGPDECDCVTTGKLVDLFCKTWGEGASWENRWTGGPHEANFLKLDCSKIKATFGWKPTWHITDAIENTCKWTRVWLSGQDIPAEMDRQIKDYREKMQ</sequence>
<protein>
    <submittedName>
        <fullName evidence="2">CDP-glucose 4,6-dehydratase</fullName>
        <ecNumber evidence="2">4.2.1.45</ecNumber>
    </submittedName>
</protein>
<dbReference type="Gene3D" id="3.90.25.10">
    <property type="entry name" value="UDP-galactose 4-epimerase, domain 1"/>
    <property type="match status" value="1"/>
</dbReference>
<dbReference type="SUPFAM" id="SSF51735">
    <property type="entry name" value="NAD(P)-binding Rossmann-fold domains"/>
    <property type="match status" value="1"/>
</dbReference>
<dbReference type="CDD" id="cd05252">
    <property type="entry name" value="CDP_GD_SDR_e"/>
    <property type="match status" value="1"/>
</dbReference>
<dbReference type="Pfam" id="PF16363">
    <property type="entry name" value="GDP_Man_Dehyd"/>
    <property type="match status" value="1"/>
</dbReference>
<dbReference type="InterPro" id="IPR016040">
    <property type="entry name" value="NAD(P)-bd_dom"/>
</dbReference>
<evidence type="ECO:0000313" key="2">
    <source>
        <dbReference type="EMBL" id="TGJ75996.1"/>
    </source>
</evidence>
<dbReference type="NCBIfam" id="TIGR02622">
    <property type="entry name" value="CDP_4_6_dhtase"/>
    <property type="match status" value="1"/>
</dbReference>
<dbReference type="EMBL" id="SRMQ01000009">
    <property type="protein sequence ID" value="TGJ75996.1"/>
    <property type="molecule type" value="Genomic_DNA"/>
</dbReference>
<name>A0A4Z0YDW4_9FIRM</name>